<dbReference type="AlphaFoldDB" id="A0A2S0N7Q4"/>
<reference evidence="2 3" key="1">
    <citation type="submission" date="2018-03" db="EMBL/GenBank/DDBJ databases">
        <title>Genome sequencing of Phreatobacter sp.</title>
        <authorList>
            <person name="Kim S.-J."/>
            <person name="Heo J."/>
            <person name="Kwon S.-W."/>
        </authorList>
    </citation>
    <scope>NUCLEOTIDE SEQUENCE [LARGE SCALE GENOMIC DNA]</scope>
    <source>
        <strain evidence="2 3">S-12</strain>
    </source>
</reference>
<evidence type="ECO:0000256" key="1">
    <source>
        <dbReference type="SAM" id="SignalP"/>
    </source>
</evidence>
<evidence type="ECO:0000313" key="3">
    <source>
        <dbReference type="Proteomes" id="UP000237889"/>
    </source>
</evidence>
<feature type="signal peptide" evidence="1">
    <location>
        <begin position="1"/>
        <end position="22"/>
    </location>
</feature>
<feature type="chain" id="PRO_5015665457" evidence="1">
    <location>
        <begin position="23"/>
        <end position="83"/>
    </location>
</feature>
<dbReference type="RefSeq" id="WP_106747519.1">
    <property type="nucleotide sequence ID" value="NZ_CP027668.1"/>
</dbReference>
<evidence type="ECO:0000313" key="2">
    <source>
        <dbReference type="EMBL" id="AVO44189.1"/>
    </source>
</evidence>
<sequence length="83" mass="8523">MTRFKTFAVAALLVCAAGGAMAQTAGGGGSAGDGGGSIGYDAPIMAIQTPGIPQSRVDAQRDSVVMCRFEVLRGHYCESVRTR</sequence>
<dbReference type="Proteomes" id="UP000237889">
    <property type="component" value="Chromosome"/>
</dbReference>
<organism evidence="2 3">
    <name type="scientific">Phreatobacter cathodiphilus</name>
    <dbReference type="NCBI Taxonomy" id="1868589"/>
    <lineage>
        <taxon>Bacteria</taxon>
        <taxon>Pseudomonadati</taxon>
        <taxon>Pseudomonadota</taxon>
        <taxon>Alphaproteobacteria</taxon>
        <taxon>Hyphomicrobiales</taxon>
        <taxon>Phreatobacteraceae</taxon>
        <taxon>Phreatobacter</taxon>
    </lineage>
</organism>
<accession>A0A2S0N7Q4</accession>
<protein>
    <submittedName>
        <fullName evidence="2">Uncharacterized protein</fullName>
    </submittedName>
</protein>
<proteinExistence type="predicted"/>
<keyword evidence="1" id="KW-0732">Signal</keyword>
<gene>
    <name evidence="2" type="ORF">C6569_03410</name>
</gene>
<keyword evidence="3" id="KW-1185">Reference proteome</keyword>
<dbReference type="KEGG" id="phr:C6569_03410"/>
<dbReference type="EMBL" id="CP027668">
    <property type="protein sequence ID" value="AVO44189.1"/>
    <property type="molecule type" value="Genomic_DNA"/>
</dbReference>
<name>A0A2S0N7Q4_9HYPH</name>